<keyword evidence="5" id="KW-0539">Nucleus</keyword>
<sequence>MSIIFKPHGPPACFFCLSAVSPPPRNPRSFRCPHCDCWNRFDAKGDIISDEPAMHDENLNTRSFARRASPRKDRLPSTYGSTLFCRTCQNNQTLIANILSNYLPKPDHPEYEHRAAMFSEYKRSVEARYPPICADCAPAVEEEIRRRDTMARTRALGGFLGASNPQRRQIARTQRERDKLTREMFFWKVRGVLWLAYLLCALGHYALVAFGHARYHLPDSIKPCLPILVLVSIFWTAWDPTYGGLKKAEYQGRVVRQRGKREYNILQMIAWLTRGATSLLLALPWFKPEWDQLRPWADPVSPLARRYCTASLTLELLILLRCLATIRLERPRPVCLTETASQGRQSLASTMATTSRGATPAIEPDFLAPLSLSSKPVVVPPPGPSNNPIFGVPSFAQSPPLDYGHSNDPFNDSIMDMEDDDEAPSPRKGDPDAMDWTPTNPSPEKPNHMLNGNGQARYHDDGSWLRPQRFFAPEEPTGLEGLFSTTIKLSDDEHATADAHARARGKFVQWLNPVKLWRR</sequence>
<dbReference type="InterPro" id="IPR018617">
    <property type="entry name" value="Ima1_N"/>
</dbReference>
<evidence type="ECO:0000256" key="3">
    <source>
        <dbReference type="ARBA" id="ARBA00022989"/>
    </source>
</evidence>
<dbReference type="InParanoid" id="S8EKM8"/>
<gene>
    <name evidence="9" type="ORF">FOMPIDRAFT_1114802</name>
</gene>
<dbReference type="GO" id="GO:0034506">
    <property type="term" value="C:chromosome, centromeric core domain"/>
    <property type="evidence" value="ECO:0007669"/>
    <property type="project" value="TreeGrafter"/>
</dbReference>
<dbReference type="STRING" id="743788.S8EKM8"/>
<organism evidence="9 10">
    <name type="scientific">Fomitopsis schrenkii</name>
    <name type="common">Brown rot fungus</name>
    <dbReference type="NCBI Taxonomy" id="2126942"/>
    <lineage>
        <taxon>Eukaryota</taxon>
        <taxon>Fungi</taxon>
        <taxon>Dikarya</taxon>
        <taxon>Basidiomycota</taxon>
        <taxon>Agaricomycotina</taxon>
        <taxon>Agaricomycetes</taxon>
        <taxon>Polyporales</taxon>
        <taxon>Fomitopsis</taxon>
    </lineage>
</organism>
<dbReference type="PANTHER" id="PTHR28538">
    <property type="entry name" value="INTEGRAL INNER NUCLEAR MEMBRANE PROTEIN IMA1"/>
    <property type="match status" value="1"/>
</dbReference>
<comment type="subcellular location">
    <subcellularLocation>
        <location evidence="1">Nucleus inner membrane</location>
        <topology evidence="1">Multi-pass membrane protein</topology>
    </subcellularLocation>
</comment>
<keyword evidence="10" id="KW-1185">Reference proteome</keyword>
<dbReference type="GO" id="GO:0034992">
    <property type="term" value="C:microtubule organizing center attachment site"/>
    <property type="evidence" value="ECO:0007669"/>
    <property type="project" value="TreeGrafter"/>
</dbReference>
<evidence type="ECO:0000259" key="8">
    <source>
        <dbReference type="Pfam" id="PF09779"/>
    </source>
</evidence>
<dbReference type="AlphaFoldDB" id="S8EKM8"/>
<protein>
    <recommendedName>
        <fullName evidence="8">Ima1 N-terminal domain-containing protein</fullName>
    </recommendedName>
</protein>
<keyword evidence="3 7" id="KW-1133">Transmembrane helix</keyword>
<dbReference type="GO" id="GO:0005637">
    <property type="term" value="C:nuclear inner membrane"/>
    <property type="evidence" value="ECO:0007669"/>
    <property type="project" value="UniProtKB-SubCell"/>
</dbReference>
<proteinExistence type="predicted"/>
<dbReference type="OrthoDB" id="5966927at2759"/>
<feature type="transmembrane region" description="Helical" evidence="7">
    <location>
        <begin position="192"/>
        <end position="213"/>
    </location>
</feature>
<evidence type="ECO:0000256" key="4">
    <source>
        <dbReference type="ARBA" id="ARBA00023136"/>
    </source>
</evidence>
<evidence type="ECO:0000313" key="9">
    <source>
        <dbReference type="EMBL" id="EPT03884.1"/>
    </source>
</evidence>
<dbReference type="EMBL" id="KE504128">
    <property type="protein sequence ID" value="EPT03884.1"/>
    <property type="molecule type" value="Genomic_DNA"/>
</dbReference>
<dbReference type="GO" id="GO:0071765">
    <property type="term" value="P:nuclear inner membrane organization"/>
    <property type="evidence" value="ECO:0007669"/>
    <property type="project" value="InterPro"/>
</dbReference>
<dbReference type="GO" id="GO:0044732">
    <property type="term" value="C:mitotic spindle pole body"/>
    <property type="evidence" value="ECO:0007669"/>
    <property type="project" value="TreeGrafter"/>
</dbReference>
<feature type="region of interest" description="Disordered" evidence="6">
    <location>
        <begin position="396"/>
        <end position="447"/>
    </location>
</feature>
<reference evidence="9 10" key="1">
    <citation type="journal article" date="2012" name="Science">
        <title>The Paleozoic origin of enzymatic lignin decomposition reconstructed from 31 fungal genomes.</title>
        <authorList>
            <person name="Floudas D."/>
            <person name="Binder M."/>
            <person name="Riley R."/>
            <person name="Barry K."/>
            <person name="Blanchette R.A."/>
            <person name="Henrissat B."/>
            <person name="Martinez A.T."/>
            <person name="Otillar R."/>
            <person name="Spatafora J.W."/>
            <person name="Yadav J.S."/>
            <person name="Aerts A."/>
            <person name="Benoit I."/>
            <person name="Boyd A."/>
            <person name="Carlson A."/>
            <person name="Copeland A."/>
            <person name="Coutinho P.M."/>
            <person name="de Vries R.P."/>
            <person name="Ferreira P."/>
            <person name="Findley K."/>
            <person name="Foster B."/>
            <person name="Gaskell J."/>
            <person name="Glotzer D."/>
            <person name="Gorecki P."/>
            <person name="Heitman J."/>
            <person name="Hesse C."/>
            <person name="Hori C."/>
            <person name="Igarashi K."/>
            <person name="Jurgens J.A."/>
            <person name="Kallen N."/>
            <person name="Kersten P."/>
            <person name="Kohler A."/>
            <person name="Kuees U."/>
            <person name="Kumar T.K.A."/>
            <person name="Kuo A."/>
            <person name="LaButti K."/>
            <person name="Larrondo L.F."/>
            <person name="Lindquist E."/>
            <person name="Ling A."/>
            <person name="Lombard V."/>
            <person name="Lucas S."/>
            <person name="Lundell T."/>
            <person name="Martin R."/>
            <person name="McLaughlin D.J."/>
            <person name="Morgenstern I."/>
            <person name="Morin E."/>
            <person name="Murat C."/>
            <person name="Nagy L.G."/>
            <person name="Nolan M."/>
            <person name="Ohm R.A."/>
            <person name="Patyshakuliyeva A."/>
            <person name="Rokas A."/>
            <person name="Ruiz-Duenas F.J."/>
            <person name="Sabat G."/>
            <person name="Salamov A."/>
            <person name="Samejima M."/>
            <person name="Schmutz J."/>
            <person name="Slot J.C."/>
            <person name="St John F."/>
            <person name="Stenlid J."/>
            <person name="Sun H."/>
            <person name="Sun S."/>
            <person name="Syed K."/>
            <person name="Tsang A."/>
            <person name="Wiebenga A."/>
            <person name="Young D."/>
            <person name="Pisabarro A."/>
            <person name="Eastwood D.C."/>
            <person name="Martin F."/>
            <person name="Cullen D."/>
            <person name="Grigoriev I.V."/>
            <person name="Hibbett D.S."/>
        </authorList>
    </citation>
    <scope>NUCLEOTIDE SEQUENCE</scope>
    <source>
        <strain evidence="10">FP-58527</strain>
    </source>
</reference>
<evidence type="ECO:0000313" key="10">
    <source>
        <dbReference type="Proteomes" id="UP000015241"/>
    </source>
</evidence>
<evidence type="ECO:0000256" key="7">
    <source>
        <dbReference type="SAM" id="Phobius"/>
    </source>
</evidence>
<evidence type="ECO:0000256" key="2">
    <source>
        <dbReference type="ARBA" id="ARBA00022692"/>
    </source>
</evidence>
<evidence type="ECO:0000256" key="1">
    <source>
        <dbReference type="ARBA" id="ARBA00004473"/>
    </source>
</evidence>
<evidence type="ECO:0000256" key="6">
    <source>
        <dbReference type="SAM" id="MobiDB-lite"/>
    </source>
</evidence>
<accession>S8EKM8</accession>
<dbReference type="InterPro" id="IPR042321">
    <property type="entry name" value="Ima1"/>
</dbReference>
<dbReference type="eggNOG" id="KOG4623">
    <property type="taxonomic scope" value="Eukaryota"/>
</dbReference>
<keyword evidence="4 7" id="KW-0472">Membrane</keyword>
<feature type="domain" description="Ima1 N-terminal" evidence="8">
    <location>
        <begin position="12"/>
        <end position="140"/>
    </location>
</feature>
<dbReference type="PANTHER" id="PTHR28538:SF1">
    <property type="entry name" value="INTEGRAL INNER NUCLEAR MEMBRANE PROTEIN IMA1"/>
    <property type="match status" value="1"/>
</dbReference>
<dbReference type="Pfam" id="PF09779">
    <property type="entry name" value="Ima1_N"/>
    <property type="match status" value="1"/>
</dbReference>
<keyword evidence="2 7" id="KW-0812">Transmembrane</keyword>
<dbReference type="Proteomes" id="UP000015241">
    <property type="component" value="Unassembled WGS sequence"/>
</dbReference>
<name>S8EKM8_FOMSC</name>
<evidence type="ECO:0000256" key="5">
    <source>
        <dbReference type="ARBA" id="ARBA00023242"/>
    </source>
</evidence>
<dbReference type="HOGENOM" id="CLU_036826_0_0_1"/>
<feature type="transmembrane region" description="Helical" evidence="7">
    <location>
        <begin position="225"/>
        <end position="245"/>
    </location>
</feature>
<feature type="transmembrane region" description="Helical" evidence="7">
    <location>
        <begin position="265"/>
        <end position="284"/>
    </location>
</feature>